<dbReference type="InterPro" id="IPR022148">
    <property type="entry name" value="CopG_antitoxin"/>
</dbReference>
<dbReference type="EMBL" id="MLAW01000010">
    <property type="protein sequence ID" value="OJJ26147.1"/>
    <property type="molecule type" value="Genomic_DNA"/>
</dbReference>
<protein>
    <submittedName>
        <fullName evidence="1">CopG family transcriptional regulator</fullName>
    </submittedName>
</protein>
<reference evidence="1" key="1">
    <citation type="submission" date="2016-10" db="EMBL/GenBank/DDBJ databases">
        <title>CRISPR-Cas defence system in Roseofilum reptotaenium: evidence of a bacteriophage-cyanobacterium arms race in the coral black band disease.</title>
        <authorList>
            <person name="Buerger P."/>
            <person name="Wood-Charlson E.M."/>
            <person name="Weynberg K.D."/>
            <person name="Willis B."/>
            <person name="Van Oppen M.J."/>
        </authorList>
    </citation>
    <scope>NUCLEOTIDE SEQUENCE [LARGE SCALE GENOMIC DNA]</scope>
    <source>
        <strain evidence="1">AO1-A</strain>
    </source>
</reference>
<sequence>MVEYLDLSQARRGELTQTRVNVDFPESMIQALDREAKRLGITRQSLIKVWIAERLEKVL</sequence>
<dbReference type="STRING" id="1925591.BI308_08175"/>
<dbReference type="NCBIfam" id="NF047399">
    <property type="entry name" value="BrnA_antitoxin_add"/>
    <property type="match status" value="1"/>
</dbReference>
<dbReference type="Proteomes" id="UP000183940">
    <property type="component" value="Unassembled WGS sequence"/>
</dbReference>
<proteinExistence type="predicted"/>
<name>A0A1L9QU79_9CYAN</name>
<dbReference type="InterPro" id="IPR010985">
    <property type="entry name" value="Ribbon_hlx_hlx"/>
</dbReference>
<keyword evidence="2" id="KW-1185">Reference proteome</keyword>
<evidence type="ECO:0000313" key="1">
    <source>
        <dbReference type="EMBL" id="OJJ26147.1"/>
    </source>
</evidence>
<dbReference type="SUPFAM" id="SSF47598">
    <property type="entry name" value="Ribbon-helix-helix"/>
    <property type="match status" value="1"/>
</dbReference>
<dbReference type="AlphaFoldDB" id="A0A1L9QU79"/>
<accession>A0A1L9QU79</accession>
<dbReference type="InterPro" id="IPR013321">
    <property type="entry name" value="Arc_rbn_hlx_hlx"/>
</dbReference>
<comment type="caution">
    <text evidence="1">The sequence shown here is derived from an EMBL/GenBank/DDBJ whole genome shotgun (WGS) entry which is preliminary data.</text>
</comment>
<dbReference type="Gene3D" id="1.10.1220.10">
    <property type="entry name" value="Met repressor-like"/>
    <property type="match status" value="1"/>
</dbReference>
<evidence type="ECO:0000313" key="2">
    <source>
        <dbReference type="Proteomes" id="UP000183940"/>
    </source>
</evidence>
<organism evidence="1 2">
    <name type="scientific">Roseofilum reptotaenium AO1-A</name>
    <dbReference type="NCBI Taxonomy" id="1925591"/>
    <lineage>
        <taxon>Bacteria</taxon>
        <taxon>Bacillati</taxon>
        <taxon>Cyanobacteriota</taxon>
        <taxon>Cyanophyceae</taxon>
        <taxon>Desertifilales</taxon>
        <taxon>Desertifilaceae</taxon>
        <taxon>Roseofilum</taxon>
    </lineage>
</organism>
<dbReference type="GO" id="GO:0006355">
    <property type="term" value="P:regulation of DNA-templated transcription"/>
    <property type="evidence" value="ECO:0007669"/>
    <property type="project" value="InterPro"/>
</dbReference>
<gene>
    <name evidence="1" type="ORF">BI308_08175</name>
</gene>
<dbReference type="Pfam" id="PF12441">
    <property type="entry name" value="CopG_antitoxin"/>
    <property type="match status" value="1"/>
</dbReference>